<dbReference type="Proteomes" id="UP000735874">
    <property type="component" value="Unassembled WGS sequence"/>
</dbReference>
<dbReference type="AlphaFoldDB" id="A0A8T1JVJ2"/>
<sequence length="88" mass="10178">MEACFKQANDDMRIKMRENQSLCLKDIVVLNELKRAISAIQGLAKFRGRSEKRRTTLLSRRRVQDQTSSDEATARCSFVKKQFILISV</sequence>
<dbReference type="EMBL" id="RCMI01000738">
    <property type="protein sequence ID" value="KAG2899195.1"/>
    <property type="molecule type" value="Genomic_DNA"/>
</dbReference>
<evidence type="ECO:0000313" key="1">
    <source>
        <dbReference type="EMBL" id="KAG2843629.1"/>
    </source>
</evidence>
<dbReference type="Proteomes" id="UP000774804">
    <property type="component" value="Unassembled WGS sequence"/>
</dbReference>
<dbReference type="EMBL" id="RCMG01000882">
    <property type="protein sequence ID" value="KAG2843629.1"/>
    <property type="molecule type" value="Genomic_DNA"/>
</dbReference>
<gene>
    <name evidence="1" type="ORF">PC113_g18567</name>
    <name evidence="2" type="ORF">PC115_g16617</name>
    <name evidence="3" type="ORF">PC117_g21223</name>
</gene>
<reference evidence="2" key="1">
    <citation type="submission" date="2018-10" db="EMBL/GenBank/DDBJ databases">
        <title>Effector identification in a new, highly contiguous assembly of the strawberry crown rot pathogen Phytophthora cactorum.</title>
        <authorList>
            <person name="Armitage A.D."/>
            <person name="Nellist C.F."/>
            <person name="Bates H."/>
            <person name="Vickerstaff R.J."/>
            <person name="Harrison R.J."/>
        </authorList>
    </citation>
    <scope>NUCLEOTIDE SEQUENCE</scope>
    <source>
        <strain evidence="1">15-7</strain>
        <strain evidence="2">4032</strain>
        <strain evidence="3">4040</strain>
    </source>
</reference>
<name>A0A8T1JVJ2_9STRA</name>
<evidence type="ECO:0000313" key="4">
    <source>
        <dbReference type="Proteomes" id="UP000774804"/>
    </source>
</evidence>
<comment type="caution">
    <text evidence="2">The sequence shown here is derived from an EMBL/GenBank/DDBJ whole genome shotgun (WGS) entry which is preliminary data.</text>
</comment>
<dbReference type="Proteomes" id="UP000736787">
    <property type="component" value="Unassembled WGS sequence"/>
</dbReference>
<protein>
    <submittedName>
        <fullName evidence="2">Uncharacterized protein</fullName>
    </submittedName>
</protein>
<dbReference type="EMBL" id="RCMK01001048">
    <property type="protein sequence ID" value="KAG2903679.1"/>
    <property type="molecule type" value="Genomic_DNA"/>
</dbReference>
<proteinExistence type="predicted"/>
<evidence type="ECO:0000313" key="2">
    <source>
        <dbReference type="EMBL" id="KAG2899195.1"/>
    </source>
</evidence>
<accession>A0A8T1JVJ2</accession>
<organism evidence="2 4">
    <name type="scientific">Phytophthora cactorum</name>
    <dbReference type="NCBI Taxonomy" id="29920"/>
    <lineage>
        <taxon>Eukaryota</taxon>
        <taxon>Sar</taxon>
        <taxon>Stramenopiles</taxon>
        <taxon>Oomycota</taxon>
        <taxon>Peronosporomycetes</taxon>
        <taxon>Peronosporales</taxon>
        <taxon>Peronosporaceae</taxon>
        <taxon>Phytophthora</taxon>
    </lineage>
</organism>
<evidence type="ECO:0000313" key="3">
    <source>
        <dbReference type="EMBL" id="KAG2903679.1"/>
    </source>
</evidence>